<dbReference type="SUPFAM" id="SSF51261">
    <property type="entry name" value="Duplicated hybrid motif"/>
    <property type="match status" value="1"/>
</dbReference>
<organism evidence="3 4">
    <name type="scientific">Rummeliibacillus stabekisii</name>
    <dbReference type="NCBI Taxonomy" id="241244"/>
    <lineage>
        <taxon>Bacteria</taxon>
        <taxon>Bacillati</taxon>
        <taxon>Bacillota</taxon>
        <taxon>Bacilli</taxon>
        <taxon>Bacillales</taxon>
        <taxon>Caryophanaceae</taxon>
        <taxon>Rummeliibacillus</taxon>
    </lineage>
</organism>
<dbReference type="AlphaFoldDB" id="A0A143HFD6"/>
<gene>
    <name evidence="3" type="ORF">ATY39_11290</name>
</gene>
<protein>
    <submittedName>
        <fullName evidence="3">Peptidase M23</fullName>
    </submittedName>
</protein>
<dbReference type="RefSeq" id="WP_066789823.1">
    <property type="nucleotide sequence ID" value="NZ_CP014806.1"/>
</dbReference>
<dbReference type="InterPro" id="IPR023346">
    <property type="entry name" value="Lysozyme-like_dom_sf"/>
</dbReference>
<sequence>MNRLIITFLLALSFIQMVLPLNVFAETEASKEDLLKQRMSLYVQFEDMLVPWYFLAAIDQYERNIQAVRKDIPSREGVVAIRFSDEYWAGPFNPLIQDNSPTTIDYFGGMGLDGDKDGVADAENDIDIIYTMASYLSHYGPSEADFKKALWDYYTNETIVNQVLAIASLYKKYQDINLEQYTFPVALGYNYTFKGTWGANRGWGGRRIHEGTDIFADYGTPVLSASYGVVVTKGWNKFGGWRIGIRDHHNSYHYYAHLSSYAKGIEVGDIVKPGTVIGYVGSSGYGSEGTSGKFPPHLHYGIYKFNGRYEWAYDPYPSLLQWERTAKAQLKKN</sequence>
<reference evidence="4" key="2">
    <citation type="submission" date="2016-03" db="EMBL/GenBank/DDBJ databases">
        <authorList>
            <person name="Ploux O."/>
        </authorList>
    </citation>
    <scope>NUCLEOTIDE SEQUENCE [LARGE SCALE GENOMIC DNA]</scope>
    <source>
        <strain evidence="4">PP9</strain>
    </source>
</reference>
<dbReference type="SUPFAM" id="SSF53955">
    <property type="entry name" value="Lysozyme-like"/>
    <property type="match status" value="1"/>
</dbReference>
<dbReference type="GO" id="GO:0004222">
    <property type="term" value="F:metalloendopeptidase activity"/>
    <property type="evidence" value="ECO:0007669"/>
    <property type="project" value="TreeGrafter"/>
</dbReference>
<proteinExistence type="predicted"/>
<evidence type="ECO:0000259" key="2">
    <source>
        <dbReference type="Pfam" id="PF01551"/>
    </source>
</evidence>
<dbReference type="Proteomes" id="UP000076021">
    <property type="component" value="Chromosome"/>
</dbReference>
<evidence type="ECO:0000256" key="1">
    <source>
        <dbReference type="ARBA" id="ARBA00022729"/>
    </source>
</evidence>
<keyword evidence="1" id="KW-0732">Signal</keyword>
<feature type="domain" description="M23ase beta-sheet core" evidence="2">
    <location>
        <begin position="208"/>
        <end position="306"/>
    </location>
</feature>
<dbReference type="KEGG" id="rst:ATY39_11290"/>
<dbReference type="Gene3D" id="2.70.70.10">
    <property type="entry name" value="Glucose Permease (Domain IIA)"/>
    <property type="match status" value="1"/>
</dbReference>
<dbReference type="PANTHER" id="PTHR21666">
    <property type="entry name" value="PEPTIDASE-RELATED"/>
    <property type="match status" value="1"/>
</dbReference>
<dbReference type="InterPro" id="IPR016047">
    <property type="entry name" value="M23ase_b-sheet_dom"/>
</dbReference>
<keyword evidence="4" id="KW-1185">Reference proteome</keyword>
<dbReference type="Pfam" id="PF01551">
    <property type="entry name" value="Peptidase_M23"/>
    <property type="match status" value="1"/>
</dbReference>
<dbReference type="InterPro" id="IPR011055">
    <property type="entry name" value="Dup_hybrid_motif"/>
</dbReference>
<name>A0A143HFD6_9BACL</name>
<evidence type="ECO:0000313" key="4">
    <source>
        <dbReference type="Proteomes" id="UP000076021"/>
    </source>
</evidence>
<dbReference type="InterPro" id="IPR050570">
    <property type="entry name" value="Cell_wall_metabolism_enzyme"/>
</dbReference>
<dbReference type="PANTHER" id="PTHR21666:SF289">
    <property type="entry name" value="L-ALA--D-GLU ENDOPEPTIDASE"/>
    <property type="match status" value="1"/>
</dbReference>
<accession>A0A143HFD6</accession>
<reference evidence="3 4" key="1">
    <citation type="journal article" date="2016" name="Genome Announc.">
        <title>Whole-Genome Sequence of Rummeliibacillus stabekisii Strain PP9 Isolated from Antarctic Soil.</title>
        <authorList>
            <person name="da Mota F.F."/>
            <person name="Vollu R.E."/>
            <person name="Jurelevicius D."/>
            <person name="Seldin L."/>
        </authorList>
    </citation>
    <scope>NUCLEOTIDE SEQUENCE [LARGE SCALE GENOMIC DNA]</scope>
    <source>
        <strain evidence="3 4">PP9</strain>
    </source>
</reference>
<evidence type="ECO:0000313" key="3">
    <source>
        <dbReference type="EMBL" id="AMW99951.1"/>
    </source>
</evidence>
<dbReference type="STRING" id="241244.ATY39_11290"/>
<dbReference type="CDD" id="cd12797">
    <property type="entry name" value="M23_peptidase"/>
    <property type="match status" value="1"/>
</dbReference>
<dbReference type="EMBL" id="CP014806">
    <property type="protein sequence ID" value="AMW99951.1"/>
    <property type="molecule type" value="Genomic_DNA"/>
</dbReference>
<dbReference type="OrthoDB" id="9810477at2"/>